<dbReference type="InterPro" id="IPR036188">
    <property type="entry name" value="FAD/NAD-bd_sf"/>
</dbReference>
<evidence type="ECO:0000259" key="2">
    <source>
        <dbReference type="Pfam" id="PF07992"/>
    </source>
</evidence>
<dbReference type="PRINTS" id="PR00411">
    <property type="entry name" value="PNDRDTASEI"/>
</dbReference>
<dbReference type="PRINTS" id="PR00368">
    <property type="entry name" value="FADPNR"/>
</dbReference>
<dbReference type="Pfam" id="PF07992">
    <property type="entry name" value="Pyr_redox_2"/>
    <property type="match status" value="1"/>
</dbReference>
<dbReference type="InterPro" id="IPR050982">
    <property type="entry name" value="Auxin_biosynth/cation_transpt"/>
</dbReference>
<dbReference type="EMBL" id="FO082820">
    <property type="protein sequence ID" value="CCF20359.1"/>
    <property type="molecule type" value="Genomic_DNA"/>
</dbReference>
<evidence type="ECO:0000313" key="4">
    <source>
        <dbReference type="Proteomes" id="UP000010792"/>
    </source>
</evidence>
<feature type="domain" description="FAD/NAD(P)-binding" evidence="2">
    <location>
        <begin position="9"/>
        <end position="326"/>
    </location>
</feature>
<evidence type="ECO:0000256" key="1">
    <source>
        <dbReference type="ARBA" id="ARBA00023002"/>
    </source>
</evidence>
<gene>
    <name evidence="3" type="ORF">NT26_2635</name>
</gene>
<dbReference type="OrthoDB" id="7279140at2"/>
<organism evidence="3 4">
    <name type="scientific">Pseudorhizobium banfieldiae</name>
    <dbReference type="NCBI Taxonomy" id="1125847"/>
    <lineage>
        <taxon>Bacteria</taxon>
        <taxon>Pseudomonadati</taxon>
        <taxon>Pseudomonadota</taxon>
        <taxon>Alphaproteobacteria</taxon>
        <taxon>Hyphomicrobiales</taxon>
        <taxon>Rhizobiaceae</taxon>
        <taxon>Rhizobium/Agrobacterium group</taxon>
        <taxon>Pseudorhizobium</taxon>
    </lineage>
</organism>
<dbReference type="AlphaFoldDB" id="L0NHL7"/>
<accession>L0NHL7</accession>
<dbReference type="PANTHER" id="PTHR43539:SF78">
    <property type="entry name" value="FLAVIN-CONTAINING MONOOXYGENASE"/>
    <property type="match status" value="1"/>
</dbReference>
<dbReference type="Proteomes" id="UP000010792">
    <property type="component" value="Chromosome"/>
</dbReference>
<dbReference type="GO" id="GO:0050660">
    <property type="term" value="F:flavin adenine dinucleotide binding"/>
    <property type="evidence" value="ECO:0007669"/>
    <property type="project" value="TreeGrafter"/>
</dbReference>
<dbReference type="Gene3D" id="3.50.50.60">
    <property type="entry name" value="FAD/NAD(P)-binding domain"/>
    <property type="match status" value="1"/>
</dbReference>
<reference evidence="3 4" key="1">
    <citation type="journal article" date="2013" name="Genome Biol. Evol.">
        <title>Life in an arsenic-containing gold mine: genome and physiology of the autotrophic arsenite-oxidizing bacterium rhizobium sp. NT-26.</title>
        <authorList>
            <person name="Andres J."/>
            <person name="Arsene-Ploetze F."/>
            <person name="Barbe V."/>
            <person name="Brochier-Armanet C."/>
            <person name="Cleiss-Arnold J."/>
            <person name="Coppee J.Y."/>
            <person name="Dillies M.A."/>
            <person name="Geist"/>
            <person name="L"/>
            <person name="Joublin A."/>
            <person name="Koechler S."/>
            <person name="Lassalle F."/>
            <person name="Marchal M."/>
            <person name="Medigue C."/>
            <person name="Muller D."/>
            <person name="Nesme X."/>
            <person name="Plewniak F."/>
            <person name="Proux C."/>
            <person name="Ramirez-Bahena M.H."/>
            <person name="Schenowitz C."/>
            <person name="Sismeiro O."/>
            <person name="Vallenet D."/>
            <person name="Santini J.M."/>
            <person name="Bertin P.N."/>
        </authorList>
    </citation>
    <scope>NUCLEOTIDE SEQUENCE [LARGE SCALE GENOMIC DNA]</scope>
    <source>
        <strain evidence="3 4">NT-26</strain>
    </source>
</reference>
<dbReference type="KEGG" id="rht:NT26_2635"/>
<keyword evidence="3" id="KW-0503">Monooxygenase</keyword>
<dbReference type="STRING" id="1125847.NT26_2635"/>
<keyword evidence="1" id="KW-0560">Oxidoreductase</keyword>
<dbReference type="InterPro" id="IPR023753">
    <property type="entry name" value="FAD/NAD-binding_dom"/>
</dbReference>
<dbReference type="GO" id="GO:0004497">
    <property type="term" value="F:monooxygenase activity"/>
    <property type="evidence" value="ECO:0007669"/>
    <property type="project" value="UniProtKB-KW"/>
</dbReference>
<name>L0NHL7_9HYPH</name>
<keyword evidence="4" id="KW-1185">Reference proteome</keyword>
<dbReference type="SUPFAM" id="SSF51905">
    <property type="entry name" value="FAD/NAD(P)-binding domain"/>
    <property type="match status" value="1"/>
</dbReference>
<proteinExistence type="predicted"/>
<dbReference type="PANTHER" id="PTHR43539">
    <property type="entry name" value="FLAVIN-BINDING MONOOXYGENASE-LIKE PROTEIN (AFU_ORTHOLOGUE AFUA_4G09220)"/>
    <property type="match status" value="1"/>
</dbReference>
<sequence>MKSTDTLPIAVLGAGPVGMAAAARVIEAGLTPLIFERGSSVGTSLLEWGHVRVFSPWKYNIDDASRRLLDAAGWTAPAADDLPTGREIVEEYLVPMSRVPAIARALQLGATVTAVARVGLDKVSSTRRTDTPFLIRYRDKNGEQEVTVRAVIDASGTWLRPNPMGVNGLPVLGEGDCDRISYGIPDVAGERRSEFLGKRTLVVGSGHSAINVAIALLELRETDPSTVIYWALRRHGVERLLGGGLNDQLPERGALGVKAKDAMEAGHLRMLTSFSATKVTTTDDRIVVAAIAEGSPVELDLDQIVVATGFRPDVSFLREVRIELDPAVEAPPALAPLIDPNLHSCGTVPPHGVDELTHPEKDFYIVGSKSYGRAPTFLMKTGYEQVRSVVAELAGDAVAARRIELVLPETGVCSVSPSPSTSSTSTGCCGGPAPSAVDACCVADAEAKAEGRSGCGCGSAMVEVERA</sequence>
<evidence type="ECO:0000313" key="3">
    <source>
        <dbReference type="EMBL" id="CCF20359.1"/>
    </source>
</evidence>
<dbReference type="RefSeq" id="WP_052639149.1">
    <property type="nucleotide sequence ID" value="NZ_FO082820.1"/>
</dbReference>
<protein>
    <submittedName>
        <fullName evidence="3">Putative secreted protein FAD-dependent pyridine nucleotide-disulphide oxidoreductase domain putative monooxygenase (ArsO-like)</fullName>
    </submittedName>
</protein>